<dbReference type="InterPro" id="IPR050595">
    <property type="entry name" value="Bact_response_regulator"/>
</dbReference>
<name>T2GF77_MEGG1</name>
<keyword evidence="5" id="KW-1185">Reference proteome</keyword>
<dbReference type="SUPFAM" id="SSF52172">
    <property type="entry name" value="CheY-like"/>
    <property type="match status" value="1"/>
</dbReference>
<evidence type="ECO:0000256" key="1">
    <source>
        <dbReference type="ARBA" id="ARBA00022553"/>
    </source>
</evidence>
<dbReference type="HOGENOM" id="CLU_000445_69_17_7"/>
<dbReference type="Gene3D" id="3.40.50.2300">
    <property type="match status" value="1"/>
</dbReference>
<dbReference type="PROSITE" id="PS50110">
    <property type="entry name" value="RESPONSE_REGULATORY"/>
    <property type="match status" value="1"/>
</dbReference>
<dbReference type="PATRIC" id="fig|1121448.10.peg.3201"/>
<evidence type="ECO:0000259" key="3">
    <source>
        <dbReference type="PROSITE" id="PS50110"/>
    </source>
</evidence>
<dbReference type="KEGG" id="dgg:DGI_3246"/>
<organism evidence="4 5">
    <name type="scientific">Megalodesulfovibrio gigas (strain ATCC 19364 / DSM 1382 / NCIMB 9332 / VKM B-1759)</name>
    <name type="common">Desulfovibrio gigas</name>
    <dbReference type="NCBI Taxonomy" id="1121448"/>
    <lineage>
        <taxon>Bacteria</taxon>
        <taxon>Pseudomonadati</taxon>
        <taxon>Thermodesulfobacteriota</taxon>
        <taxon>Desulfovibrionia</taxon>
        <taxon>Desulfovibrionales</taxon>
        <taxon>Desulfovibrionaceae</taxon>
        <taxon>Megalodesulfovibrio</taxon>
    </lineage>
</organism>
<accession>T2GF77</accession>
<dbReference type="SMART" id="SM00448">
    <property type="entry name" value="REC"/>
    <property type="match status" value="1"/>
</dbReference>
<keyword evidence="1 2" id="KW-0597">Phosphoprotein</keyword>
<proteinExistence type="predicted"/>
<sequence>MCSKILIVDDSNIVLSLHEYILAGAGYQCATAENGYIALELLLREQFHMVITDVNMPKMDGYELTRRIRSTDGYRDMPVIMISTEEEALDRVKGMEAGANVYLVKPTQPAALVTKVKMLLA</sequence>
<evidence type="ECO:0000313" key="4">
    <source>
        <dbReference type="EMBL" id="AGW14948.1"/>
    </source>
</evidence>
<evidence type="ECO:0000256" key="2">
    <source>
        <dbReference type="PROSITE-ProRule" id="PRU00169"/>
    </source>
</evidence>
<dbReference type="STRING" id="1121448.DGI_3246"/>
<feature type="domain" description="Response regulatory" evidence="3">
    <location>
        <begin position="4"/>
        <end position="120"/>
    </location>
</feature>
<gene>
    <name evidence="4" type="ORF">DGI_3246</name>
</gene>
<dbReference type="InterPro" id="IPR001789">
    <property type="entry name" value="Sig_transdc_resp-reg_receiver"/>
</dbReference>
<dbReference type="EMBL" id="CP006585">
    <property type="protein sequence ID" value="AGW14948.1"/>
    <property type="molecule type" value="Genomic_DNA"/>
</dbReference>
<dbReference type="Proteomes" id="UP000016587">
    <property type="component" value="Chromosome"/>
</dbReference>
<dbReference type="InterPro" id="IPR011006">
    <property type="entry name" value="CheY-like_superfamily"/>
</dbReference>
<evidence type="ECO:0000313" key="5">
    <source>
        <dbReference type="Proteomes" id="UP000016587"/>
    </source>
</evidence>
<dbReference type="eggNOG" id="COG0745">
    <property type="taxonomic scope" value="Bacteria"/>
</dbReference>
<feature type="modified residue" description="4-aspartylphosphate" evidence="2">
    <location>
        <position position="53"/>
    </location>
</feature>
<dbReference type="GO" id="GO:0000160">
    <property type="term" value="P:phosphorelay signal transduction system"/>
    <property type="evidence" value="ECO:0007669"/>
    <property type="project" value="InterPro"/>
</dbReference>
<dbReference type="PANTHER" id="PTHR44591:SF3">
    <property type="entry name" value="RESPONSE REGULATORY DOMAIN-CONTAINING PROTEIN"/>
    <property type="match status" value="1"/>
</dbReference>
<reference evidence="5" key="2">
    <citation type="submission" date="2013-07" db="EMBL/GenBank/DDBJ databases">
        <authorList>
            <person name="Morais-Silva F.O."/>
            <person name="Rezende A.M."/>
            <person name="Pimentel C."/>
            <person name="Resende D.M."/>
            <person name="Santos C.I."/>
            <person name="Clemente C."/>
            <person name="de Oliveira L.M."/>
            <person name="da Silva S.M."/>
            <person name="Costa D.A."/>
            <person name="Varela-Raposo A."/>
            <person name="Horacio E.C.A."/>
            <person name="Matos M."/>
            <person name="Flores O."/>
            <person name="Ruiz J.C."/>
            <person name="Rodrigues-Pousada C."/>
        </authorList>
    </citation>
    <scope>NUCLEOTIDE SEQUENCE [LARGE SCALE GENOMIC DNA]</scope>
    <source>
        <strain evidence="5">ATCC 19364 / DSM 1382 / NCIMB 9332 / VKM B-1759</strain>
    </source>
</reference>
<protein>
    <submittedName>
        <fullName evidence="4">Putative response regulator receiver protein</fullName>
    </submittedName>
</protein>
<dbReference type="Pfam" id="PF00072">
    <property type="entry name" value="Response_reg"/>
    <property type="match status" value="1"/>
</dbReference>
<dbReference type="AlphaFoldDB" id="T2GF77"/>
<dbReference type="PANTHER" id="PTHR44591">
    <property type="entry name" value="STRESS RESPONSE REGULATOR PROTEIN 1"/>
    <property type="match status" value="1"/>
</dbReference>
<reference evidence="4 5" key="1">
    <citation type="journal article" date="2013" name="J. Bacteriol.">
        <title>Roles of HynAB and Ech, the only two hydrogenases found in the model sulfate reducer Desulfovibrio gigas.</title>
        <authorList>
            <person name="Morais-Silva F.O."/>
            <person name="Santos C.I."/>
            <person name="Rodrigues R."/>
            <person name="Pereira I.A."/>
            <person name="Rodrigues-Pousada C."/>
        </authorList>
    </citation>
    <scope>NUCLEOTIDE SEQUENCE [LARGE SCALE GENOMIC DNA]</scope>
    <source>
        <strain evidence="5">ATCC 19364 / DSM 1382 / NCIMB 9332 / VKM B-1759</strain>
    </source>
</reference>